<keyword evidence="1" id="KW-1133">Transmembrane helix</keyword>
<name>A0ABW2Q965_9MICO</name>
<feature type="transmembrane region" description="Helical" evidence="1">
    <location>
        <begin position="200"/>
        <end position="220"/>
    </location>
</feature>
<keyword evidence="1" id="KW-0812">Transmembrane</keyword>
<dbReference type="RefSeq" id="WP_382390873.1">
    <property type="nucleotide sequence ID" value="NZ_JBHTCQ010000001.1"/>
</dbReference>
<comment type="caution">
    <text evidence="2">The sequence shown here is derived from an EMBL/GenBank/DDBJ whole genome shotgun (WGS) entry which is preliminary data.</text>
</comment>
<evidence type="ECO:0008006" key="4">
    <source>
        <dbReference type="Google" id="ProtNLM"/>
    </source>
</evidence>
<feature type="transmembrane region" description="Helical" evidence="1">
    <location>
        <begin position="254"/>
        <end position="270"/>
    </location>
</feature>
<evidence type="ECO:0000256" key="1">
    <source>
        <dbReference type="SAM" id="Phobius"/>
    </source>
</evidence>
<feature type="transmembrane region" description="Helical" evidence="1">
    <location>
        <begin position="309"/>
        <end position="330"/>
    </location>
</feature>
<feature type="transmembrane region" description="Helical" evidence="1">
    <location>
        <begin position="226"/>
        <end position="247"/>
    </location>
</feature>
<accession>A0ABW2Q965</accession>
<dbReference type="PANTHER" id="PTHR30175">
    <property type="entry name" value="PHOSPHOTRANSFERASE SYSTEM TRANSPORT PROTEIN"/>
    <property type="match status" value="1"/>
</dbReference>
<evidence type="ECO:0000313" key="2">
    <source>
        <dbReference type="EMBL" id="MFC7403943.1"/>
    </source>
</evidence>
<feature type="transmembrane region" description="Helical" evidence="1">
    <location>
        <begin position="419"/>
        <end position="441"/>
    </location>
</feature>
<feature type="transmembrane region" description="Helical" evidence="1">
    <location>
        <begin position="276"/>
        <end position="297"/>
    </location>
</feature>
<dbReference type="PANTHER" id="PTHR30175:SF1">
    <property type="entry name" value="PTS SYSTEM ARBUTIN-, CELLOBIOSE-, AND SALICIN-SPECIFIC EIIBC COMPONENT-RELATED"/>
    <property type="match status" value="1"/>
</dbReference>
<keyword evidence="3" id="KW-1185">Reference proteome</keyword>
<feature type="transmembrane region" description="Helical" evidence="1">
    <location>
        <begin position="488"/>
        <end position="507"/>
    </location>
</feature>
<sequence>MLGSTGGNLRSHGGDDPERMIDDVRRQLDAAGFELSGVQLVSAETSMDDIADTASAQLWTLVDGRPAVTSRGPLSQVNADARAADRRLAARVRDGEIDGLILMSADPTDTNAETVAAAIERNLPAAGTGGTSIAQAQQLGLDLVASSGTTGTTSTTRAVSYVSGLANHWKVKYRPVLGGSSGEDGHDGGTREAAWRRISIRGIMVGSIPAFIALALLLAVSKIPGLGAVSDVFDALLAGLPIVVAAVAARKISGLGDVGLVAGAVAGVLAKDGGLLGGLVAGMIAGLLASFLIRWTLGHRFPATTANIVTGALAGLVPGLLVYYVLAPFTSWLGEAVKNGIETARDLSPVAAGALAGAVIWFAIIGGVYHSVILPLVMLEMGQKGHSFFGAIDMVGLVMVSLGITLANVVRPRTSGERSLAASGGAVNFFFGTFVEASYPFMFGDRRVFATAVGAATVGGAVVGAFGVEATAYLPAFVAPFVSTTAPGMVLSMVTAAGLAFVATVLINMRALRTSESVPTADRVA</sequence>
<feature type="transmembrane region" description="Helical" evidence="1">
    <location>
        <begin position="448"/>
        <end position="468"/>
    </location>
</feature>
<dbReference type="InterPro" id="IPR050558">
    <property type="entry name" value="PTS_Sugar-Specific_Components"/>
</dbReference>
<gene>
    <name evidence="2" type="ORF">ACFQQL_02390</name>
</gene>
<feature type="transmembrane region" description="Helical" evidence="1">
    <location>
        <begin position="350"/>
        <end position="376"/>
    </location>
</feature>
<feature type="transmembrane region" description="Helical" evidence="1">
    <location>
        <begin position="388"/>
        <end position="407"/>
    </location>
</feature>
<dbReference type="Proteomes" id="UP001596455">
    <property type="component" value="Unassembled WGS sequence"/>
</dbReference>
<evidence type="ECO:0000313" key="3">
    <source>
        <dbReference type="Proteomes" id="UP001596455"/>
    </source>
</evidence>
<reference evidence="3" key="1">
    <citation type="journal article" date="2019" name="Int. J. Syst. Evol. Microbiol.">
        <title>The Global Catalogue of Microorganisms (GCM) 10K type strain sequencing project: providing services to taxonomists for standard genome sequencing and annotation.</title>
        <authorList>
            <consortium name="The Broad Institute Genomics Platform"/>
            <consortium name="The Broad Institute Genome Sequencing Center for Infectious Disease"/>
            <person name="Wu L."/>
            <person name="Ma J."/>
        </authorList>
    </citation>
    <scope>NUCLEOTIDE SEQUENCE [LARGE SCALE GENOMIC DNA]</scope>
    <source>
        <strain evidence="3">JCM 1490</strain>
    </source>
</reference>
<proteinExistence type="predicted"/>
<organism evidence="2 3">
    <name type="scientific">Georgenia alba</name>
    <dbReference type="NCBI Taxonomy" id="2233858"/>
    <lineage>
        <taxon>Bacteria</taxon>
        <taxon>Bacillati</taxon>
        <taxon>Actinomycetota</taxon>
        <taxon>Actinomycetes</taxon>
        <taxon>Micrococcales</taxon>
        <taxon>Bogoriellaceae</taxon>
        <taxon>Georgenia</taxon>
    </lineage>
</organism>
<keyword evidence="1" id="KW-0472">Membrane</keyword>
<protein>
    <recommendedName>
        <fullName evidence="4">PTS sugar transporter</fullName>
    </recommendedName>
</protein>
<dbReference type="EMBL" id="JBHTCQ010000001">
    <property type="protein sequence ID" value="MFC7403943.1"/>
    <property type="molecule type" value="Genomic_DNA"/>
</dbReference>